<sequence>MATPGASSDTLITPSSQIQPHCSSNLHTMSTRPADPEGQADSDLELAVLESAPPVVPKLLREASDITWQESQEASKDAVTLVRRRGRFHLLHQQQFRNSLLASVGYLELANAADFAANVWNQIPVPTFAAVLMGIGGTCALGMVFVAMQDFRLSLRNVKLLLTERENLKRLRQHHSKNTGVVQLLESRLGVSDREMGTEIVDRIVMDLLMGFGSVLVGVGTLMAIGGANPRVFKASNLLSGYIGNGLAAMFGLVNAVWSGYLIRRFHQHLKAVRASQPGDDIRRRLHNRIRRFQWHSFINGLNGLVAGAGSIVTAERWWGYVVLIPCIISLIAVNFFWRKKLGYDRPLLMDVSLTRMQLTPLLEDLEYAIAMQRGLAEPDTDLPQALVQMDSLDSMLRFIVQNRMLERYCESLTCGKQTRGLLRDLLPTTTTPHEVTISIDALFRLSSSSTANADLLRAHAKRFLQKDGVLIFTYRERHLLELLAYAVWQDQTTSTAQATDAGAGTTTPEAMIETK</sequence>
<keyword evidence="4" id="KW-1185">Reference proteome</keyword>
<feature type="region of interest" description="Disordered" evidence="1">
    <location>
        <begin position="497"/>
        <end position="516"/>
    </location>
</feature>
<evidence type="ECO:0000256" key="1">
    <source>
        <dbReference type="SAM" id="MobiDB-lite"/>
    </source>
</evidence>
<proteinExistence type="predicted"/>
<comment type="caution">
    <text evidence="3">The sequence shown here is derived from an EMBL/GenBank/DDBJ whole genome shotgun (WGS) entry which is preliminary data.</text>
</comment>
<feature type="transmembrane region" description="Helical" evidence="2">
    <location>
        <begin position="204"/>
        <end position="227"/>
    </location>
</feature>
<feature type="transmembrane region" description="Helical" evidence="2">
    <location>
        <begin position="239"/>
        <end position="263"/>
    </location>
</feature>
<evidence type="ECO:0000313" key="4">
    <source>
        <dbReference type="Proteomes" id="UP000186955"/>
    </source>
</evidence>
<dbReference type="Proteomes" id="UP000186955">
    <property type="component" value="Unassembled WGS sequence"/>
</dbReference>
<dbReference type="STRING" id="1316194.A0A1Q5UCJ7"/>
<protein>
    <recommendedName>
        <fullName evidence="5">Integral membrane protein</fullName>
    </recommendedName>
</protein>
<keyword evidence="2" id="KW-0812">Transmembrane</keyword>
<feature type="transmembrane region" description="Helical" evidence="2">
    <location>
        <begin position="293"/>
        <end position="312"/>
    </location>
</feature>
<dbReference type="EMBL" id="MNBE01000379">
    <property type="protein sequence ID" value="OKP10194.1"/>
    <property type="molecule type" value="Genomic_DNA"/>
</dbReference>
<evidence type="ECO:0000313" key="3">
    <source>
        <dbReference type="EMBL" id="OKP10194.1"/>
    </source>
</evidence>
<gene>
    <name evidence="3" type="ORF">PENSUB_4368</name>
</gene>
<dbReference type="OrthoDB" id="5089392at2759"/>
<feature type="transmembrane region" description="Helical" evidence="2">
    <location>
        <begin position="318"/>
        <end position="338"/>
    </location>
</feature>
<evidence type="ECO:0000256" key="2">
    <source>
        <dbReference type="SAM" id="Phobius"/>
    </source>
</evidence>
<reference evidence="3 4" key="1">
    <citation type="submission" date="2016-10" db="EMBL/GenBank/DDBJ databases">
        <title>Genome sequence of the ascomycete fungus Penicillium subrubescens.</title>
        <authorList>
            <person name="De Vries R.P."/>
            <person name="Peng M."/>
            <person name="Dilokpimol A."/>
            <person name="Hilden K."/>
            <person name="Makela M.R."/>
            <person name="Grigoriev I."/>
            <person name="Riley R."/>
            <person name="Granchi Z."/>
        </authorList>
    </citation>
    <scope>NUCLEOTIDE SEQUENCE [LARGE SCALE GENOMIC DNA]</scope>
    <source>
        <strain evidence="3 4">CBS 132785</strain>
    </source>
</reference>
<keyword evidence="2" id="KW-0472">Membrane</keyword>
<accession>A0A1Q5UCJ7</accession>
<name>A0A1Q5UCJ7_9EURO</name>
<evidence type="ECO:0008006" key="5">
    <source>
        <dbReference type="Google" id="ProtNLM"/>
    </source>
</evidence>
<feature type="compositionally biased region" description="Low complexity" evidence="1">
    <location>
        <begin position="497"/>
        <end position="508"/>
    </location>
</feature>
<dbReference type="AlphaFoldDB" id="A0A1Q5UCJ7"/>
<keyword evidence="2" id="KW-1133">Transmembrane helix</keyword>
<feature type="transmembrane region" description="Helical" evidence="2">
    <location>
        <begin position="128"/>
        <end position="148"/>
    </location>
</feature>
<feature type="compositionally biased region" description="Polar residues" evidence="1">
    <location>
        <begin position="1"/>
        <end position="31"/>
    </location>
</feature>
<feature type="region of interest" description="Disordered" evidence="1">
    <location>
        <begin position="1"/>
        <end position="40"/>
    </location>
</feature>
<organism evidence="3 4">
    <name type="scientific">Penicillium subrubescens</name>
    <dbReference type="NCBI Taxonomy" id="1316194"/>
    <lineage>
        <taxon>Eukaryota</taxon>
        <taxon>Fungi</taxon>
        <taxon>Dikarya</taxon>
        <taxon>Ascomycota</taxon>
        <taxon>Pezizomycotina</taxon>
        <taxon>Eurotiomycetes</taxon>
        <taxon>Eurotiomycetidae</taxon>
        <taxon>Eurotiales</taxon>
        <taxon>Aspergillaceae</taxon>
        <taxon>Penicillium</taxon>
    </lineage>
</organism>